<sequence>MSVLRRAVYIEILKHLKLAGVDYGKSISRSLGIPLADVLAALEELAAMGFVELVDRPTLKNTVAKMKRSHEVRKHHKYYRLSKAGEALLRCLRRRGAELYLEALTEEERRALAAICRGDAAEGEALEALTAMGLVTNGELTELGLKVAAKINPSCMQSYISRRLKKPPRE</sequence>
<dbReference type="Proteomes" id="UP000033636">
    <property type="component" value="Unassembled WGS sequence"/>
</dbReference>
<protein>
    <submittedName>
        <fullName evidence="1">DUF2250 domain-containing protein</fullName>
    </submittedName>
</protein>
<gene>
    <name evidence="1" type="ORF">TU35_004385</name>
</gene>
<evidence type="ECO:0000313" key="2">
    <source>
        <dbReference type="Proteomes" id="UP000033636"/>
    </source>
</evidence>
<dbReference type="EMBL" id="JZWT02000009">
    <property type="protein sequence ID" value="MFB6490481.1"/>
    <property type="molecule type" value="Genomic_DNA"/>
</dbReference>
<proteinExistence type="predicted"/>
<reference evidence="1" key="1">
    <citation type="submission" date="2024-07" db="EMBL/GenBank/DDBJ databases">
        <title>Metagenome and Metagenome-Assembled Genomes of Archaea from a hot spring from the geothermal field of Los Azufres, Mexico.</title>
        <authorList>
            <person name="Marin-Paredes R."/>
            <person name="Martinez-Romero E."/>
            <person name="Servin-Garciduenas L.E."/>
        </authorList>
    </citation>
    <scope>NUCLEOTIDE SEQUENCE</scope>
</reference>
<organism evidence="1 2">
    <name type="scientific">Thermoproteus sp. AZ2</name>
    <dbReference type="NCBI Taxonomy" id="1609232"/>
    <lineage>
        <taxon>Archaea</taxon>
        <taxon>Thermoproteota</taxon>
        <taxon>Thermoprotei</taxon>
        <taxon>Thermoproteales</taxon>
        <taxon>Thermoproteaceae</taxon>
        <taxon>Thermoproteus</taxon>
    </lineage>
</organism>
<evidence type="ECO:0000313" key="1">
    <source>
        <dbReference type="EMBL" id="MFB6490481.1"/>
    </source>
</evidence>
<comment type="caution">
    <text evidence="1">The sequence shown here is derived from an EMBL/GenBank/DDBJ whole genome shotgun (WGS) entry which is preliminary data.</text>
</comment>
<accession>A0ACC6V0N0</accession>
<name>A0ACC6V0N0_9CREN</name>